<organism evidence="1 2">
    <name type="scientific">Citrus x changshan-huyou</name>
    <dbReference type="NCBI Taxonomy" id="2935761"/>
    <lineage>
        <taxon>Eukaryota</taxon>
        <taxon>Viridiplantae</taxon>
        <taxon>Streptophyta</taxon>
        <taxon>Embryophyta</taxon>
        <taxon>Tracheophyta</taxon>
        <taxon>Spermatophyta</taxon>
        <taxon>Magnoliopsida</taxon>
        <taxon>eudicotyledons</taxon>
        <taxon>Gunneridae</taxon>
        <taxon>Pentapetalae</taxon>
        <taxon>rosids</taxon>
        <taxon>malvids</taxon>
        <taxon>Sapindales</taxon>
        <taxon>Rutaceae</taxon>
        <taxon>Aurantioideae</taxon>
        <taxon>Citrus</taxon>
    </lineage>
</organism>
<accession>A0AAP0QNZ6</accession>
<proteinExistence type="predicted"/>
<evidence type="ECO:0000313" key="2">
    <source>
        <dbReference type="Proteomes" id="UP001428341"/>
    </source>
</evidence>
<dbReference type="Proteomes" id="UP001428341">
    <property type="component" value="Unassembled WGS sequence"/>
</dbReference>
<gene>
    <name evidence="1" type="ORF">WN944_013370</name>
</gene>
<dbReference type="AlphaFoldDB" id="A0AAP0QNZ6"/>
<evidence type="ECO:0000313" key="1">
    <source>
        <dbReference type="EMBL" id="KAK9198187.1"/>
    </source>
</evidence>
<sequence length="198" mass="21460">MLGRVRAASSTPYDLELERTPSKLIKDDSLSIYEATLMKLKLGARRDLCPPPEVSIEIETDCDSAIGANSCSDTLSACLAESGCNSHSVFKGFQRVTSHEDVMMTDSKFSSVCISPSSSDCQSIARLQQHPSKNLSVLYLFSKYRSSGQAISSSQDVAKMTDNYGSSVSNSPHSSDCQSLKSSKEQLEQDCVSSVCQM</sequence>
<reference evidence="1 2" key="1">
    <citation type="submission" date="2024-05" db="EMBL/GenBank/DDBJ databases">
        <title>Haplotype-resolved chromosome-level genome assembly of Huyou (Citrus changshanensis).</title>
        <authorList>
            <person name="Miao C."/>
            <person name="Chen W."/>
            <person name="Wu Y."/>
            <person name="Wang L."/>
            <person name="Zhao S."/>
            <person name="Grierson D."/>
            <person name="Xu C."/>
            <person name="Chen K."/>
        </authorList>
    </citation>
    <scope>NUCLEOTIDE SEQUENCE [LARGE SCALE GENOMIC DNA]</scope>
    <source>
        <strain evidence="1">01-14</strain>
        <tissue evidence="1">Leaf</tissue>
    </source>
</reference>
<keyword evidence="2" id="KW-1185">Reference proteome</keyword>
<dbReference type="PANTHER" id="PTHR48238">
    <property type="entry name" value="BNACNNG09570D PROTEIN"/>
    <property type="match status" value="1"/>
</dbReference>
<dbReference type="EMBL" id="JBCGBO010000005">
    <property type="protein sequence ID" value="KAK9198187.1"/>
    <property type="molecule type" value="Genomic_DNA"/>
</dbReference>
<protein>
    <submittedName>
        <fullName evidence="1">Uncharacterized protein</fullName>
    </submittedName>
</protein>
<comment type="caution">
    <text evidence="1">The sequence shown here is derived from an EMBL/GenBank/DDBJ whole genome shotgun (WGS) entry which is preliminary data.</text>
</comment>
<dbReference type="PANTHER" id="PTHR48238:SF1">
    <property type="entry name" value="(RAPE) HYPOTHETICAL PROTEIN"/>
    <property type="match status" value="1"/>
</dbReference>
<name>A0AAP0QNZ6_9ROSI</name>